<evidence type="ECO:0000313" key="2">
    <source>
        <dbReference type="Proteomes" id="UP000609346"/>
    </source>
</evidence>
<organism evidence="1 2">
    <name type="scientific">Paenibacillus terricola</name>
    <dbReference type="NCBI Taxonomy" id="2763503"/>
    <lineage>
        <taxon>Bacteria</taxon>
        <taxon>Bacillati</taxon>
        <taxon>Bacillota</taxon>
        <taxon>Bacilli</taxon>
        <taxon>Bacillales</taxon>
        <taxon>Paenibacillaceae</taxon>
        <taxon>Paenibacillus</taxon>
    </lineage>
</organism>
<keyword evidence="2" id="KW-1185">Reference proteome</keyword>
<reference evidence="1 2" key="1">
    <citation type="submission" date="2020-09" db="EMBL/GenBank/DDBJ databases">
        <title>Paenibacillus sp. strain PR3 16S rRNA gene Genome sequencing and assembly.</title>
        <authorList>
            <person name="Kim J."/>
        </authorList>
    </citation>
    <scope>NUCLEOTIDE SEQUENCE [LARGE SCALE GENOMIC DNA]</scope>
    <source>
        <strain evidence="1 2">PR3</strain>
    </source>
</reference>
<accession>A0ABR8MYC7</accession>
<dbReference type="Proteomes" id="UP000609346">
    <property type="component" value="Unassembled WGS sequence"/>
</dbReference>
<evidence type="ECO:0000313" key="1">
    <source>
        <dbReference type="EMBL" id="MBD3920948.1"/>
    </source>
</evidence>
<comment type="caution">
    <text evidence="1">The sequence shown here is derived from an EMBL/GenBank/DDBJ whole genome shotgun (WGS) entry which is preliminary data.</text>
</comment>
<protein>
    <submittedName>
        <fullName evidence="1">Uncharacterized protein</fullName>
    </submittedName>
</protein>
<dbReference type="RefSeq" id="WP_191205258.1">
    <property type="nucleotide sequence ID" value="NZ_JACXZA010000005.1"/>
</dbReference>
<gene>
    <name evidence="1" type="ORF">H8B09_19435</name>
</gene>
<name>A0ABR8MYC7_9BACL</name>
<sequence length="64" mass="7488">MGYSSLDSAQIPPEGDVHYLLIGEGTILMLVMRSGNYEDERQITLEDHEEEYYYILETYKLINK</sequence>
<dbReference type="EMBL" id="JACXZA010000005">
    <property type="protein sequence ID" value="MBD3920948.1"/>
    <property type="molecule type" value="Genomic_DNA"/>
</dbReference>
<proteinExistence type="predicted"/>